<dbReference type="PATRIC" id="fig|759362.5.peg.1436"/>
<dbReference type="AlphaFoldDB" id="F9Y8Q8"/>
<feature type="transmembrane region" description="Helical" evidence="5">
    <location>
        <begin position="206"/>
        <end position="227"/>
    </location>
</feature>
<dbReference type="InterPro" id="IPR000515">
    <property type="entry name" value="MetI-like"/>
</dbReference>
<dbReference type="KEGG" id="kvl:KVU_1388"/>
<sequence>MNTVSAVPQQGPKPRRLTLGRIGIYAVLIAMALFYLLPFYVMLTTSLKTMPEIRLGQILAWPQDITFAAWKAAWSETCTGIDCSGVSAGFWNSLRISAVSVSVSVLFGAFFGYTLSFWKVRGMTVLFTLLMLGAFIPYQVFLYPMVRAMAALQIYNTFASICLVHIIFGLPITTMLFRNYYATLPQELISAARIDGAGFLRIFRKIVLPMSGPMLIVAVILQLTGIWNDYIIGLVFGGTENRPMTVQLNNIGGSETGERFYNVNMAATILTAAVPMIVYFLSGRWFERGVTAGAVKG</sequence>
<feature type="transmembrane region" description="Helical" evidence="5">
    <location>
        <begin position="22"/>
        <end position="43"/>
    </location>
</feature>
<dbReference type="GO" id="GO:0055085">
    <property type="term" value="P:transmembrane transport"/>
    <property type="evidence" value="ECO:0007669"/>
    <property type="project" value="InterPro"/>
</dbReference>
<feature type="transmembrane region" description="Helical" evidence="5">
    <location>
        <begin position="260"/>
        <end position="281"/>
    </location>
</feature>
<comment type="subcellular location">
    <subcellularLocation>
        <location evidence="1 5">Cell membrane</location>
        <topology evidence="1 5">Multi-pass membrane protein</topology>
    </subcellularLocation>
</comment>
<keyword evidence="3 5" id="KW-1133">Transmembrane helix</keyword>
<dbReference type="Gene3D" id="1.10.3720.10">
    <property type="entry name" value="MetI-like"/>
    <property type="match status" value="1"/>
</dbReference>
<protein>
    <submittedName>
        <fullName evidence="7">Sugar ABC transporter, permease protein</fullName>
    </submittedName>
</protein>
<evidence type="ECO:0000256" key="5">
    <source>
        <dbReference type="RuleBase" id="RU363032"/>
    </source>
</evidence>
<comment type="similarity">
    <text evidence="5">Belongs to the binding-protein-dependent transport system permease family.</text>
</comment>
<keyword evidence="4 5" id="KW-0472">Membrane</keyword>
<accession>F9Y8Q8</accession>
<keyword evidence="2 5" id="KW-0812">Transmembrane</keyword>
<dbReference type="InterPro" id="IPR035906">
    <property type="entry name" value="MetI-like_sf"/>
</dbReference>
<dbReference type="PANTHER" id="PTHR43879">
    <property type="entry name" value="ABC TRANSPORTER PERMEASE PROTEIN"/>
    <property type="match status" value="1"/>
</dbReference>
<reference evidence="7 8" key="1">
    <citation type="journal article" date="2011" name="J. Bacteriol.">
        <title>Complete genome sequence of the industrial strain Ketogulonicigenium vulgare WSH-001.</title>
        <authorList>
            <person name="Liu L."/>
            <person name="Li Y."/>
            <person name="Zhang J."/>
            <person name="Zhou Z."/>
            <person name="Liu J."/>
            <person name="Li X."/>
            <person name="Zhou J."/>
            <person name="Du G."/>
            <person name="Wang L."/>
            <person name="Chen J."/>
        </authorList>
    </citation>
    <scope>NUCLEOTIDE SEQUENCE [LARGE SCALE GENOMIC DNA]</scope>
    <source>
        <strain evidence="7 8">WSH-001</strain>
    </source>
</reference>
<evidence type="ECO:0000313" key="7">
    <source>
        <dbReference type="EMBL" id="AEM41227.1"/>
    </source>
</evidence>
<feature type="transmembrane region" description="Helical" evidence="5">
    <location>
        <begin position="96"/>
        <end position="118"/>
    </location>
</feature>
<proteinExistence type="inferred from homology"/>
<feature type="transmembrane region" description="Helical" evidence="5">
    <location>
        <begin position="125"/>
        <end position="146"/>
    </location>
</feature>
<dbReference type="CDD" id="cd06261">
    <property type="entry name" value="TM_PBP2"/>
    <property type="match status" value="1"/>
</dbReference>
<feature type="transmembrane region" description="Helical" evidence="5">
    <location>
        <begin position="158"/>
        <end position="177"/>
    </location>
</feature>
<keyword evidence="5" id="KW-0813">Transport</keyword>
<keyword evidence="8" id="KW-1185">Reference proteome</keyword>
<dbReference type="RefSeq" id="WP_013384700.1">
    <property type="nucleotide sequence ID" value="NC_017384.1"/>
</dbReference>
<dbReference type="eggNOG" id="COG0395">
    <property type="taxonomic scope" value="Bacteria"/>
</dbReference>
<dbReference type="SUPFAM" id="SSF161098">
    <property type="entry name" value="MetI-like"/>
    <property type="match status" value="1"/>
</dbReference>
<evidence type="ECO:0000259" key="6">
    <source>
        <dbReference type="PROSITE" id="PS50928"/>
    </source>
</evidence>
<organism evidence="7 8">
    <name type="scientific">Ketogulonicigenium vulgare (strain WSH-001)</name>
    <dbReference type="NCBI Taxonomy" id="759362"/>
    <lineage>
        <taxon>Bacteria</taxon>
        <taxon>Pseudomonadati</taxon>
        <taxon>Pseudomonadota</taxon>
        <taxon>Alphaproteobacteria</taxon>
        <taxon>Rhodobacterales</taxon>
        <taxon>Roseobacteraceae</taxon>
        <taxon>Ketogulonicigenium</taxon>
    </lineage>
</organism>
<dbReference type="HOGENOM" id="CLU_016047_1_2_5"/>
<dbReference type="PANTHER" id="PTHR43879:SF1">
    <property type="entry name" value="GLUCOSE IMPORT SYSTEM PERMEASE PROTEIN GLCU"/>
    <property type="match status" value="1"/>
</dbReference>
<evidence type="ECO:0000256" key="3">
    <source>
        <dbReference type="ARBA" id="ARBA00022989"/>
    </source>
</evidence>
<gene>
    <name evidence="7" type="ordered locus">KVU_1388</name>
</gene>
<evidence type="ECO:0000256" key="2">
    <source>
        <dbReference type="ARBA" id="ARBA00022692"/>
    </source>
</evidence>
<evidence type="ECO:0000256" key="1">
    <source>
        <dbReference type="ARBA" id="ARBA00004651"/>
    </source>
</evidence>
<dbReference type="PROSITE" id="PS50928">
    <property type="entry name" value="ABC_TM1"/>
    <property type="match status" value="1"/>
</dbReference>
<dbReference type="GO" id="GO:0005886">
    <property type="term" value="C:plasma membrane"/>
    <property type="evidence" value="ECO:0007669"/>
    <property type="project" value="UniProtKB-SubCell"/>
</dbReference>
<name>F9Y8Q8_KETVW</name>
<dbReference type="OrthoDB" id="9815445at2"/>
<evidence type="ECO:0000313" key="8">
    <source>
        <dbReference type="Proteomes" id="UP000000692"/>
    </source>
</evidence>
<evidence type="ECO:0000256" key="4">
    <source>
        <dbReference type="ARBA" id="ARBA00023136"/>
    </source>
</evidence>
<dbReference type="Pfam" id="PF00528">
    <property type="entry name" value="BPD_transp_1"/>
    <property type="match status" value="1"/>
</dbReference>
<feature type="domain" description="ABC transmembrane type-1" evidence="6">
    <location>
        <begin position="90"/>
        <end position="282"/>
    </location>
</feature>
<dbReference type="Proteomes" id="UP000000692">
    <property type="component" value="Chromosome"/>
</dbReference>
<dbReference type="EMBL" id="CP002018">
    <property type="protein sequence ID" value="AEM41227.1"/>
    <property type="molecule type" value="Genomic_DNA"/>
</dbReference>